<proteinExistence type="predicted"/>
<dbReference type="Proteomes" id="UP000621799">
    <property type="component" value="Unassembled WGS sequence"/>
</dbReference>
<sequence>MFDRADNFIASYRRGAGNSTKQLPSALLATGSLLLSLAVFFGASQPSIASMKKQILSQPSPSTDAPIPMQTPIPAVAQSHLIPDGIYLYGQSSEPEQIGAEYMVFESRQDRVVGALYLPQSSFDCFYGRRESQALSLSIINSYQNTTHPYAVALSASETTVASTGDVVGNFELQGLQRIDEISQNDTRILEMCKENYQDEVWE</sequence>
<dbReference type="RefSeq" id="WP_264321969.1">
    <property type="nucleotide sequence ID" value="NZ_JADEXN010000244.1"/>
</dbReference>
<keyword evidence="2" id="KW-1185">Reference proteome</keyword>
<name>A0A928VY51_9CYAN</name>
<gene>
    <name evidence="1" type="ORF">IQ235_13390</name>
</gene>
<comment type="caution">
    <text evidence="1">The sequence shown here is derived from an EMBL/GenBank/DDBJ whole genome shotgun (WGS) entry which is preliminary data.</text>
</comment>
<protein>
    <submittedName>
        <fullName evidence="1">Uncharacterized protein</fullName>
    </submittedName>
</protein>
<dbReference type="AlphaFoldDB" id="A0A928VY51"/>
<organism evidence="1 2">
    <name type="scientific">Zarconia navalis LEGE 11467</name>
    <dbReference type="NCBI Taxonomy" id="1828826"/>
    <lineage>
        <taxon>Bacteria</taxon>
        <taxon>Bacillati</taxon>
        <taxon>Cyanobacteriota</taxon>
        <taxon>Cyanophyceae</taxon>
        <taxon>Oscillatoriophycideae</taxon>
        <taxon>Oscillatoriales</taxon>
        <taxon>Oscillatoriales incertae sedis</taxon>
        <taxon>Zarconia</taxon>
        <taxon>Zarconia navalis</taxon>
    </lineage>
</organism>
<dbReference type="EMBL" id="JADEXN010000244">
    <property type="protein sequence ID" value="MBE9041774.1"/>
    <property type="molecule type" value="Genomic_DNA"/>
</dbReference>
<evidence type="ECO:0000313" key="1">
    <source>
        <dbReference type="EMBL" id="MBE9041774.1"/>
    </source>
</evidence>
<reference evidence="1" key="1">
    <citation type="submission" date="2020-10" db="EMBL/GenBank/DDBJ databases">
        <authorList>
            <person name="Castelo-Branco R."/>
            <person name="Eusebio N."/>
            <person name="Adriana R."/>
            <person name="Vieira A."/>
            <person name="Brugerolle De Fraissinette N."/>
            <person name="Rezende De Castro R."/>
            <person name="Schneider M.P."/>
            <person name="Vasconcelos V."/>
            <person name="Leao P.N."/>
        </authorList>
    </citation>
    <scope>NUCLEOTIDE SEQUENCE</scope>
    <source>
        <strain evidence="1">LEGE 11467</strain>
    </source>
</reference>
<evidence type="ECO:0000313" key="2">
    <source>
        <dbReference type="Proteomes" id="UP000621799"/>
    </source>
</evidence>
<accession>A0A928VY51</accession>